<evidence type="ECO:0000313" key="2">
    <source>
        <dbReference type="Proteomes" id="UP000014974"/>
    </source>
</evidence>
<sequence length="44" mass="4677">MIFISMFVDAVALAHQSSLSTTLFSGTENGEVIIQIISSMTASK</sequence>
<dbReference type="AlphaFoldDB" id="S7V671"/>
<name>S7V671_9BACT</name>
<evidence type="ECO:0000313" key="1">
    <source>
        <dbReference type="EMBL" id="EPR65680.1"/>
    </source>
</evidence>
<dbReference type="EMBL" id="ATNM01000188">
    <property type="protein sequence ID" value="EPR65680.1"/>
    <property type="molecule type" value="Genomic_DNA"/>
</dbReference>
<proteinExistence type="predicted"/>
<gene>
    <name evidence="1" type="ORF">ADICYQ_5315</name>
</gene>
<reference evidence="1 2" key="1">
    <citation type="journal article" date="2013" name="Genome Announc.">
        <title>Draft Genome Sequence of Cyclobacterium qasimii Strain M12-11BT, Isolated from Arctic Marine Sediment.</title>
        <authorList>
            <person name="Shivaji S."/>
            <person name="Ara S."/>
            <person name="Singh A."/>
            <person name="Kumar Pinnaka A."/>
        </authorList>
    </citation>
    <scope>NUCLEOTIDE SEQUENCE [LARGE SCALE GENOMIC DNA]</scope>
    <source>
        <strain evidence="1 2">M12-11B</strain>
    </source>
</reference>
<comment type="caution">
    <text evidence="1">The sequence shown here is derived from an EMBL/GenBank/DDBJ whole genome shotgun (WGS) entry which is preliminary data.</text>
</comment>
<accession>S7V671</accession>
<organism evidence="1 2">
    <name type="scientific">Cyclobacterium qasimii M12-11B</name>
    <dbReference type="NCBI Taxonomy" id="641524"/>
    <lineage>
        <taxon>Bacteria</taxon>
        <taxon>Pseudomonadati</taxon>
        <taxon>Bacteroidota</taxon>
        <taxon>Cytophagia</taxon>
        <taxon>Cytophagales</taxon>
        <taxon>Cyclobacteriaceae</taxon>
        <taxon>Cyclobacterium</taxon>
    </lineage>
</organism>
<protein>
    <submittedName>
        <fullName evidence="1">Uncharacterized protein</fullName>
    </submittedName>
</protein>
<dbReference type="RefSeq" id="WP_020893794.1">
    <property type="nucleotide sequence ID" value="NZ_ATNM01000188.1"/>
</dbReference>
<dbReference type="Proteomes" id="UP000014974">
    <property type="component" value="Unassembled WGS sequence"/>
</dbReference>